<dbReference type="Proteomes" id="UP000075604">
    <property type="component" value="Unassembled WGS sequence"/>
</dbReference>
<organism evidence="2 3">
    <name type="scientific">Sorangium cellulosum</name>
    <name type="common">Polyangium cellulosum</name>
    <dbReference type="NCBI Taxonomy" id="56"/>
    <lineage>
        <taxon>Bacteria</taxon>
        <taxon>Pseudomonadati</taxon>
        <taxon>Myxococcota</taxon>
        <taxon>Polyangia</taxon>
        <taxon>Polyangiales</taxon>
        <taxon>Polyangiaceae</taxon>
        <taxon>Sorangium</taxon>
    </lineage>
</organism>
<gene>
    <name evidence="2" type="ORF">BE04_17595</name>
</gene>
<proteinExistence type="predicted"/>
<protein>
    <submittedName>
        <fullName evidence="2">Uncharacterized protein</fullName>
    </submittedName>
</protein>
<accession>A0A150PBM6</accession>
<comment type="caution">
    <text evidence="2">The sequence shown here is derived from an EMBL/GenBank/DDBJ whole genome shotgun (WGS) entry which is preliminary data.</text>
</comment>
<name>A0A150PBM6_SORCE</name>
<sequence length="59" mass="6323">MMLSGRKIRHLSTVTHDGKVVFFGTAADGIMPSYGTNLDHARSTETPARGSAPEAPRPQ</sequence>
<dbReference type="AlphaFoldDB" id="A0A150PBM6"/>
<evidence type="ECO:0000313" key="2">
    <source>
        <dbReference type="EMBL" id="KYF53056.1"/>
    </source>
</evidence>
<reference evidence="2 3" key="1">
    <citation type="submission" date="2014-02" db="EMBL/GenBank/DDBJ databases">
        <title>The small core and large imbalanced accessory genome model reveals a collaborative survival strategy of Sorangium cellulosum strains in nature.</title>
        <authorList>
            <person name="Han K."/>
            <person name="Peng R."/>
            <person name="Blom J."/>
            <person name="Li Y.-Z."/>
        </authorList>
    </citation>
    <scope>NUCLEOTIDE SEQUENCE [LARGE SCALE GENOMIC DNA]</scope>
    <source>
        <strain evidence="2 3">So0157-18</strain>
    </source>
</reference>
<evidence type="ECO:0000256" key="1">
    <source>
        <dbReference type="SAM" id="MobiDB-lite"/>
    </source>
</evidence>
<evidence type="ECO:0000313" key="3">
    <source>
        <dbReference type="Proteomes" id="UP000075604"/>
    </source>
</evidence>
<feature type="region of interest" description="Disordered" evidence="1">
    <location>
        <begin position="35"/>
        <end position="59"/>
    </location>
</feature>
<dbReference type="EMBL" id="JELX01003184">
    <property type="protein sequence ID" value="KYF53056.1"/>
    <property type="molecule type" value="Genomic_DNA"/>
</dbReference>